<reference evidence="1" key="1">
    <citation type="submission" date="2018-05" db="EMBL/GenBank/DDBJ databases">
        <authorList>
            <person name="Lanie J.A."/>
            <person name="Ng W.-L."/>
            <person name="Kazmierczak K.M."/>
            <person name="Andrzejewski T.M."/>
            <person name="Davidsen T.M."/>
            <person name="Wayne K.J."/>
            <person name="Tettelin H."/>
            <person name="Glass J.I."/>
            <person name="Rusch D."/>
            <person name="Podicherti R."/>
            <person name="Tsui H.-C.T."/>
            <person name="Winkler M.E."/>
        </authorList>
    </citation>
    <scope>NUCLEOTIDE SEQUENCE</scope>
</reference>
<proteinExistence type="predicted"/>
<sequence length="130" mass="14970">MRLYELRREEKLREARTWVAFSFNPQSVEDYVAVAQTEEYTYVRMVSSYWDMAASFVVHGAIEPDMFRSVSSEMLVVYCKVEHMIHELREGLGQPGLLKYVEQVVADWPGAEERMAGMREYFAGAAAASE</sequence>
<dbReference type="Pfam" id="PF15956">
    <property type="entry name" value="DUF4760"/>
    <property type="match status" value="1"/>
</dbReference>
<dbReference type="EMBL" id="UINC01086270">
    <property type="protein sequence ID" value="SVC34578.1"/>
    <property type="molecule type" value="Genomic_DNA"/>
</dbReference>
<dbReference type="AlphaFoldDB" id="A0A382LCP1"/>
<protein>
    <submittedName>
        <fullName evidence="1">Uncharacterized protein</fullName>
    </submittedName>
</protein>
<gene>
    <name evidence="1" type="ORF">METZ01_LOCUS287432</name>
</gene>
<dbReference type="InterPro" id="IPR031876">
    <property type="entry name" value="DUF4760"/>
</dbReference>
<evidence type="ECO:0000313" key="1">
    <source>
        <dbReference type="EMBL" id="SVC34578.1"/>
    </source>
</evidence>
<organism evidence="1">
    <name type="scientific">marine metagenome</name>
    <dbReference type="NCBI Taxonomy" id="408172"/>
    <lineage>
        <taxon>unclassified sequences</taxon>
        <taxon>metagenomes</taxon>
        <taxon>ecological metagenomes</taxon>
    </lineage>
</organism>
<accession>A0A382LCP1</accession>
<name>A0A382LCP1_9ZZZZ</name>